<evidence type="ECO:0000259" key="8">
    <source>
        <dbReference type="Pfam" id="PF03772"/>
    </source>
</evidence>
<evidence type="ECO:0000256" key="6">
    <source>
        <dbReference type="SAM" id="MobiDB-lite"/>
    </source>
</evidence>
<dbReference type="RefSeq" id="WP_074966191.1">
    <property type="nucleotide sequence ID" value="NZ_CBCRYP010000004.1"/>
</dbReference>
<dbReference type="InterPro" id="IPR025405">
    <property type="entry name" value="DUF4131"/>
</dbReference>
<feature type="transmembrane region" description="Helical" evidence="7">
    <location>
        <begin position="96"/>
        <end position="116"/>
    </location>
</feature>
<evidence type="ECO:0000259" key="9">
    <source>
        <dbReference type="Pfam" id="PF13567"/>
    </source>
</evidence>
<evidence type="ECO:0000256" key="2">
    <source>
        <dbReference type="ARBA" id="ARBA00022475"/>
    </source>
</evidence>
<keyword evidence="5 7" id="KW-0472">Membrane</keyword>
<sequence length="724" mass="75962">MDSVKAHPGPGVLGAARPRTATARPRRVPVAIRAGMLPWVPFWLGLGIGGWFLLRDEPGPRFYSALAVAGGACLLLPALVLRLAESGRCGWIWADRCRIACLTLLLVAVGAGLSGMRAHLVAAPVLGFRYYGPVEGRVIGIDRSGSDRMRLLLDQVQLRDVPPGRTPARVRISLMNAQDLPVPGQRVMLTANLGPPGGPSEPGAFDFRRLAWFQGLGAIGYARTPVLTVAMPRNDGALALHRLRMSLSESMQTRIGGQAGAVSSALVTGDRSGISEATNEIMRASNLYHIISISGLHMSMLAGFVYAALRLVGATAQGVLGLRRLPVHKLAAAGALAAAALYLWLSGGGVATERSFIMVAVMLLAIMADRRAVSLRTVAIAAILVLAMAPEALTEPGFQMSFAATVALILVQEPWLKLSPHLPWWIRPAAMLVLSSAVASIATSPIAAIHFGRMAHYGMLANLLVVPVVGILVMPGAVLAAVLAPLGLAQPALWMMGLGTKWMLWVAEWVAGLNGAVTLVPAPPQAVLPLLGIGATLVFLGPLVGAGRGRALTLRRLAGGGLIAASALSWTLAERPRILVSAEGNAVAVMTPAGRVPSKPRGGGFAIQNWLEADGDSSDQPTAAARKLWSGPSSDRLASLSLPDGGLHVRHLTGKAAEAVRTLDCAEPTLVVSDRKLAARKRGDDCVLLDLAQLRRLGAVAISPGQDGLKLTPAQRRGAGRLWQ</sequence>
<dbReference type="Proteomes" id="UP000183635">
    <property type="component" value="Unassembled WGS sequence"/>
</dbReference>
<gene>
    <name evidence="10" type="ORF">SAMN04488021_10343</name>
</gene>
<dbReference type="STRING" id="34004.SAMN04488021_10343"/>
<dbReference type="InterPro" id="IPR004477">
    <property type="entry name" value="ComEC_N"/>
</dbReference>
<feature type="region of interest" description="Disordered" evidence="6">
    <location>
        <begin position="1"/>
        <end position="20"/>
    </location>
</feature>
<feature type="transmembrane region" description="Helical" evidence="7">
    <location>
        <begin position="60"/>
        <end position="84"/>
    </location>
</feature>
<comment type="subcellular location">
    <subcellularLocation>
        <location evidence="1">Cell membrane</location>
        <topology evidence="1">Multi-pass membrane protein</topology>
    </subcellularLocation>
</comment>
<dbReference type="EMBL" id="FOPU01000003">
    <property type="protein sequence ID" value="SFH20519.1"/>
    <property type="molecule type" value="Genomic_DNA"/>
</dbReference>
<evidence type="ECO:0000256" key="7">
    <source>
        <dbReference type="SAM" id="Phobius"/>
    </source>
</evidence>
<evidence type="ECO:0000256" key="1">
    <source>
        <dbReference type="ARBA" id="ARBA00004651"/>
    </source>
</evidence>
<keyword evidence="3 7" id="KW-0812">Transmembrane</keyword>
<proteinExistence type="predicted"/>
<dbReference type="PANTHER" id="PTHR30619:SF1">
    <property type="entry name" value="RECOMBINATION PROTEIN 2"/>
    <property type="match status" value="1"/>
</dbReference>
<dbReference type="GO" id="GO:0005886">
    <property type="term" value="C:plasma membrane"/>
    <property type="evidence" value="ECO:0007669"/>
    <property type="project" value="UniProtKB-SubCell"/>
</dbReference>
<feature type="transmembrane region" description="Helical" evidence="7">
    <location>
        <begin position="287"/>
        <end position="309"/>
    </location>
</feature>
<feature type="domain" description="ComEC/Rec2-related protein" evidence="8">
    <location>
        <begin position="266"/>
        <end position="540"/>
    </location>
</feature>
<name>A0A1I2Y591_9RHOB</name>
<feature type="transmembrane region" description="Helical" evidence="7">
    <location>
        <begin position="526"/>
        <end position="545"/>
    </location>
</feature>
<evidence type="ECO:0000256" key="3">
    <source>
        <dbReference type="ARBA" id="ARBA00022692"/>
    </source>
</evidence>
<feature type="transmembrane region" description="Helical" evidence="7">
    <location>
        <begin position="34"/>
        <end position="54"/>
    </location>
</feature>
<dbReference type="OrthoDB" id="9790149at2"/>
<dbReference type="NCBIfam" id="TIGR00360">
    <property type="entry name" value="ComEC_N-term"/>
    <property type="match status" value="1"/>
</dbReference>
<organism evidence="10 11">
    <name type="scientific">Paracoccus aminovorans</name>
    <dbReference type="NCBI Taxonomy" id="34004"/>
    <lineage>
        <taxon>Bacteria</taxon>
        <taxon>Pseudomonadati</taxon>
        <taxon>Pseudomonadota</taxon>
        <taxon>Alphaproteobacteria</taxon>
        <taxon>Rhodobacterales</taxon>
        <taxon>Paracoccaceae</taxon>
        <taxon>Paracoccus</taxon>
    </lineage>
</organism>
<feature type="transmembrane region" description="Helical" evidence="7">
    <location>
        <begin position="330"/>
        <end position="345"/>
    </location>
</feature>
<accession>A0A1I2Y591</accession>
<dbReference type="PANTHER" id="PTHR30619">
    <property type="entry name" value="DNA INTERNALIZATION/COMPETENCE PROTEIN COMEC/REC2"/>
    <property type="match status" value="1"/>
</dbReference>
<keyword evidence="4 7" id="KW-1133">Transmembrane helix</keyword>
<feature type="transmembrane region" description="Helical" evidence="7">
    <location>
        <begin position="428"/>
        <end position="451"/>
    </location>
</feature>
<reference evidence="10 11" key="1">
    <citation type="submission" date="2016-10" db="EMBL/GenBank/DDBJ databases">
        <authorList>
            <person name="de Groot N.N."/>
        </authorList>
    </citation>
    <scope>NUCLEOTIDE SEQUENCE [LARGE SCALE GENOMIC DNA]</scope>
    <source>
        <strain evidence="10 11">DSM 8537</strain>
    </source>
</reference>
<evidence type="ECO:0000313" key="10">
    <source>
        <dbReference type="EMBL" id="SFH20519.1"/>
    </source>
</evidence>
<dbReference type="Pfam" id="PF03772">
    <property type="entry name" value="Competence"/>
    <property type="match status" value="1"/>
</dbReference>
<dbReference type="InterPro" id="IPR052159">
    <property type="entry name" value="Competence_DNA_uptake"/>
</dbReference>
<feature type="transmembrane region" description="Helical" evidence="7">
    <location>
        <begin position="463"/>
        <end position="490"/>
    </location>
</feature>
<keyword evidence="2" id="KW-1003">Cell membrane</keyword>
<dbReference type="AlphaFoldDB" id="A0A1I2Y591"/>
<evidence type="ECO:0000256" key="4">
    <source>
        <dbReference type="ARBA" id="ARBA00022989"/>
    </source>
</evidence>
<dbReference type="Pfam" id="PF13567">
    <property type="entry name" value="DUF4131"/>
    <property type="match status" value="1"/>
</dbReference>
<evidence type="ECO:0000256" key="5">
    <source>
        <dbReference type="ARBA" id="ARBA00023136"/>
    </source>
</evidence>
<evidence type="ECO:0000313" key="11">
    <source>
        <dbReference type="Proteomes" id="UP000183635"/>
    </source>
</evidence>
<feature type="domain" description="DUF4131" evidence="9">
    <location>
        <begin position="65"/>
        <end position="225"/>
    </location>
</feature>
<keyword evidence="11" id="KW-1185">Reference proteome</keyword>
<protein>
    <submittedName>
        <fullName evidence="10">Competence protein ComEC</fullName>
    </submittedName>
</protein>
<feature type="transmembrane region" description="Helical" evidence="7">
    <location>
        <begin position="375"/>
        <end position="392"/>
    </location>
</feature>